<feature type="transmembrane region" description="Helical" evidence="7">
    <location>
        <begin position="169"/>
        <end position="192"/>
    </location>
</feature>
<feature type="transmembrane region" description="Helical" evidence="7">
    <location>
        <begin position="239"/>
        <end position="259"/>
    </location>
</feature>
<feature type="transmembrane region" description="Helical" evidence="7">
    <location>
        <begin position="380"/>
        <end position="398"/>
    </location>
</feature>
<dbReference type="FunFam" id="1.20.1250.20:FF:000106">
    <property type="entry name" value="MFS transporter, putative"/>
    <property type="match status" value="1"/>
</dbReference>
<evidence type="ECO:0000256" key="4">
    <source>
        <dbReference type="ARBA" id="ARBA00022989"/>
    </source>
</evidence>
<evidence type="ECO:0000256" key="2">
    <source>
        <dbReference type="ARBA" id="ARBA00022448"/>
    </source>
</evidence>
<protein>
    <recommendedName>
        <fullName evidence="8">Major facilitator superfamily (MFS) profile domain-containing protein</fullName>
    </recommendedName>
</protein>
<reference evidence="9" key="1">
    <citation type="journal article" date="2014" name="Genome Announc.">
        <title>De novo whole-genome sequence and genome annotation of Lichtheimia ramosa.</title>
        <authorList>
            <person name="Linde J."/>
            <person name="Schwartze V."/>
            <person name="Binder U."/>
            <person name="Lass-Florl C."/>
            <person name="Voigt K."/>
            <person name="Horn F."/>
        </authorList>
    </citation>
    <scope>NUCLEOTIDE SEQUENCE</scope>
    <source>
        <strain evidence="9">JMRC FSU:6197</strain>
    </source>
</reference>
<keyword evidence="4 7" id="KW-1133">Transmembrane helix</keyword>
<dbReference type="PANTHER" id="PTHR43791:SF36">
    <property type="entry name" value="TRANSPORTER, PUTATIVE (AFU_ORTHOLOGUE AFUA_6G08340)-RELATED"/>
    <property type="match status" value="1"/>
</dbReference>
<dbReference type="InterPro" id="IPR011701">
    <property type="entry name" value="MFS"/>
</dbReference>
<dbReference type="InterPro" id="IPR020846">
    <property type="entry name" value="MFS_dom"/>
</dbReference>
<comment type="subcellular location">
    <subcellularLocation>
        <location evidence="1">Membrane</location>
        <topology evidence="1">Multi-pass membrane protein</topology>
    </subcellularLocation>
</comment>
<name>A0A077W9Z2_9FUNG</name>
<evidence type="ECO:0000313" key="9">
    <source>
        <dbReference type="EMBL" id="CDS03565.1"/>
    </source>
</evidence>
<feature type="transmembrane region" description="Helical" evidence="7">
    <location>
        <begin position="114"/>
        <end position="132"/>
    </location>
</feature>
<feature type="transmembrane region" description="Helical" evidence="7">
    <location>
        <begin position="76"/>
        <end position="94"/>
    </location>
</feature>
<feature type="transmembrane region" description="Helical" evidence="7">
    <location>
        <begin position="317"/>
        <end position="334"/>
    </location>
</feature>
<keyword evidence="3 7" id="KW-0812">Transmembrane</keyword>
<feature type="transmembrane region" description="Helical" evidence="7">
    <location>
        <begin position="204"/>
        <end position="227"/>
    </location>
</feature>
<accession>A0A077W9Z2</accession>
<feature type="transmembrane region" description="Helical" evidence="7">
    <location>
        <begin position="144"/>
        <end position="163"/>
    </location>
</feature>
<evidence type="ECO:0000256" key="6">
    <source>
        <dbReference type="SAM" id="MobiDB-lite"/>
    </source>
</evidence>
<evidence type="ECO:0000256" key="7">
    <source>
        <dbReference type="SAM" id="Phobius"/>
    </source>
</evidence>
<dbReference type="PANTHER" id="PTHR43791">
    <property type="entry name" value="PERMEASE-RELATED"/>
    <property type="match status" value="1"/>
</dbReference>
<dbReference type="OrthoDB" id="1935484at2759"/>
<dbReference type="PROSITE" id="PS50850">
    <property type="entry name" value="MFS"/>
    <property type="match status" value="1"/>
</dbReference>
<dbReference type="InterPro" id="IPR036259">
    <property type="entry name" value="MFS_trans_sf"/>
</dbReference>
<evidence type="ECO:0000259" key="8">
    <source>
        <dbReference type="PROSITE" id="PS50850"/>
    </source>
</evidence>
<feature type="transmembrane region" description="Helical" evidence="7">
    <location>
        <begin position="443"/>
        <end position="466"/>
    </location>
</feature>
<dbReference type="AlphaFoldDB" id="A0A077W9Z2"/>
<gene>
    <name evidence="9" type="ORF">LRAMOSA00967</name>
</gene>
<feature type="transmembrane region" description="Helical" evidence="7">
    <location>
        <begin position="354"/>
        <end position="373"/>
    </location>
</feature>
<organism evidence="9">
    <name type="scientific">Lichtheimia ramosa</name>
    <dbReference type="NCBI Taxonomy" id="688394"/>
    <lineage>
        <taxon>Eukaryota</taxon>
        <taxon>Fungi</taxon>
        <taxon>Fungi incertae sedis</taxon>
        <taxon>Mucoromycota</taxon>
        <taxon>Mucoromycotina</taxon>
        <taxon>Mucoromycetes</taxon>
        <taxon>Mucorales</taxon>
        <taxon>Lichtheimiaceae</taxon>
        <taxon>Lichtheimia</taxon>
    </lineage>
</organism>
<evidence type="ECO:0000256" key="3">
    <source>
        <dbReference type="ARBA" id="ARBA00022692"/>
    </source>
</evidence>
<dbReference type="Pfam" id="PF07690">
    <property type="entry name" value="MFS_1"/>
    <property type="match status" value="1"/>
</dbReference>
<feature type="domain" description="Major facilitator superfamily (MFS) profile" evidence="8">
    <location>
        <begin position="78"/>
        <end position="503"/>
    </location>
</feature>
<dbReference type="GO" id="GO:0022857">
    <property type="term" value="F:transmembrane transporter activity"/>
    <property type="evidence" value="ECO:0007669"/>
    <property type="project" value="InterPro"/>
</dbReference>
<evidence type="ECO:0000256" key="5">
    <source>
        <dbReference type="ARBA" id="ARBA00023136"/>
    </source>
</evidence>
<feature type="region of interest" description="Disordered" evidence="6">
    <location>
        <begin position="32"/>
        <end position="59"/>
    </location>
</feature>
<feature type="transmembrane region" description="Helical" evidence="7">
    <location>
        <begin position="410"/>
        <end position="431"/>
    </location>
</feature>
<keyword evidence="2" id="KW-0813">Transport</keyword>
<keyword evidence="5 7" id="KW-0472">Membrane</keyword>
<sequence length="536" mass="61057">MTTTSIDRKSISKTSITSKKSDIVVIKTREHPYSDTSSSLEAGLSDDDDEDNTEGYDKTLQWTEDEERSIVRKLDFRLMPFMLIMSFVLNMDRTNLSNAISDDLAKDLGFTNDGVNVTIMVYSVLFTIFTLPSNFISKRIGAHIWIPIMMNSWGVVTWAHALVHNYASFFVVRMLIAVTEAGFIPACLYYLTGWYKTTELATRLACFWGVQSFASAFSGLISFGIFRMSGMGGLEGWKWLFLLDGIFTHIIGFTAFFYLPSRPSRTQGVLRGRKGWFNERETKIAVTRLIRDDKSKTEQHSRISWDDVKECFLDTKVWMHLIATFVGFMTQTPTTTYLPTIIKDNGFSVTNANLLTVPAYIINLIFSILIAWSSDRYGEVAFHALISVFWQLGSFIALRTLPADAGRWSIYAAAMMAVAAPSWHGMHIAWLSSNAAPVGKRALALSMMVGFANLSHVPGAMFYQTWDAPRYYYGNTICIALQSVLAILFLSLRFRYSLTNRWRTYKWNKMSQEEKKHYLQTTKAKGSNRLDFRFRI</sequence>
<dbReference type="Gene3D" id="1.20.1250.20">
    <property type="entry name" value="MFS general substrate transporter like domains"/>
    <property type="match status" value="2"/>
</dbReference>
<feature type="transmembrane region" description="Helical" evidence="7">
    <location>
        <begin position="472"/>
        <end position="492"/>
    </location>
</feature>
<proteinExistence type="predicted"/>
<dbReference type="GO" id="GO:0016020">
    <property type="term" value="C:membrane"/>
    <property type="evidence" value="ECO:0007669"/>
    <property type="project" value="UniProtKB-SubCell"/>
</dbReference>
<evidence type="ECO:0000256" key="1">
    <source>
        <dbReference type="ARBA" id="ARBA00004141"/>
    </source>
</evidence>
<dbReference type="SUPFAM" id="SSF103473">
    <property type="entry name" value="MFS general substrate transporter"/>
    <property type="match status" value="1"/>
</dbReference>
<dbReference type="EMBL" id="LK023313">
    <property type="protein sequence ID" value="CDS03565.1"/>
    <property type="molecule type" value="Genomic_DNA"/>
</dbReference>
<feature type="compositionally biased region" description="Acidic residues" evidence="6">
    <location>
        <begin position="44"/>
        <end position="54"/>
    </location>
</feature>